<dbReference type="PROSITE" id="PS01096">
    <property type="entry name" value="PPIC_PPIASE_1"/>
    <property type="match status" value="1"/>
</dbReference>
<gene>
    <name evidence="4" type="ORF">AVDCRST_MAG86-2035</name>
</gene>
<dbReference type="EMBL" id="CADCWP010000153">
    <property type="protein sequence ID" value="CAA9573615.1"/>
    <property type="molecule type" value="Genomic_DNA"/>
</dbReference>
<organism evidence="4">
    <name type="scientific">uncultured Truepera sp</name>
    <dbReference type="NCBI Taxonomy" id="543023"/>
    <lineage>
        <taxon>Bacteria</taxon>
        <taxon>Thermotogati</taxon>
        <taxon>Deinococcota</taxon>
        <taxon>Deinococci</taxon>
        <taxon>Trueperales</taxon>
        <taxon>Trueperaceae</taxon>
        <taxon>Truepera</taxon>
        <taxon>environmental samples</taxon>
    </lineage>
</organism>
<dbReference type="SUPFAM" id="SSF54534">
    <property type="entry name" value="FKBP-like"/>
    <property type="match status" value="1"/>
</dbReference>
<dbReference type="PROSITE" id="PS50198">
    <property type="entry name" value="PPIC_PPIASE_2"/>
    <property type="match status" value="1"/>
</dbReference>
<proteinExistence type="predicted"/>
<dbReference type="Gene3D" id="3.10.50.40">
    <property type="match status" value="1"/>
</dbReference>
<dbReference type="PANTHER" id="PTHR47245:SF2">
    <property type="entry name" value="PEPTIDYL-PROLYL CIS-TRANS ISOMERASE HP_0175-RELATED"/>
    <property type="match status" value="1"/>
</dbReference>
<keyword evidence="1" id="KW-0697">Rotamase</keyword>
<dbReference type="InterPro" id="IPR046357">
    <property type="entry name" value="PPIase_dom_sf"/>
</dbReference>
<evidence type="ECO:0000259" key="3">
    <source>
        <dbReference type="PROSITE" id="PS50198"/>
    </source>
</evidence>
<dbReference type="AlphaFoldDB" id="A0A6J4VE35"/>
<sequence>MKGPVVIHKRFPAFWTLLTVLIVSGLMIVAAQTTGGATGAAGAAAPAAEPADPNAVVLKLGDETFTAAQFEPRFNIALRTLAAQQGAPLDAATLAQFGTLRPNFLDQFATQQVLLQDAEKRGLSVPEAEVDAQLAQAKEGAGANFQQALVQAGYENEAALRDFIQESLTLQREVEALQGTIQVTPQAVRGFYDQNQEQFRQPEQVCARHILVADEVKANDLYGRLQNGADFAQVARNNSTDPGSKENGGDLGCLNQGQTVPAFEEAAFGAEVGETVGPVQSEFGFHIIRVYKKNPGAVTPFAEARDQVRSQLVNERLGARIAELREASGIEVFPENLPQTAPAAPPAQPGAAPAAPAPATPEGEGE</sequence>
<dbReference type="SUPFAM" id="SSF109998">
    <property type="entry name" value="Triger factor/SurA peptide-binding domain-like"/>
    <property type="match status" value="1"/>
</dbReference>
<evidence type="ECO:0000313" key="4">
    <source>
        <dbReference type="EMBL" id="CAA9573615.1"/>
    </source>
</evidence>
<dbReference type="Pfam" id="PF13624">
    <property type="entry name" value="SurA_N_3"/>
    <property type="match status" value="1"/>
</dbReference>
<dbReference type="InterPro" id="IPR050245">
    <property type="entry name" value="PrsA_foldase"/>
</dbReference>
<keyword evidence="1" id="KW-0413">Isomerase</keyword>
<dbReference type="GO" id="GO:0003755">
    <property type="term" value="F:peptidyl-prolyl cis-trans isomerase activity"/>
    <property type="evidence" value="ECO:0007669"/>
    <property type="project" value="UniProtKB-KW"/>
</dbReference>
<reference evidence="4" key="1">
    <citation type="submission" date="2020-02" db="EMBL/GenBank/DDBJ databases">
        <authorList>
            <person name="Meier V. D."/>
        </authorList>
    </citation>
    <scope>NUCLEOTIDE SEQUENCE</scope>
    <source>
        <strain evidence="4">AVDCRST_MAG86</strain>
    </source>
</reference>
<evidence type="ECO:0000256" key="1">
    <source>
        <dbReference type="PROSITE-ProRule" id="PRU00278"/>
    </source>
</evidence>
<dbReference type="PANTHER" id="PTHR47245">
    <property type="entry name" value="PEPTIDYLPROLYL ISOMERASE"/>
    <property type="match status" value="1"/>
</dbReference>
<dbReference type="InterPro" id="IPR027304">
    <property type="entry name" value="Trigger_fact/SurA_dom_sf"/>
</dbReference>
<protein>
    <recommendedName>
        <fullName evidence="3">PpiC domain-containing protein</fullName>
    </recommendedName>
</protein>
<feature type="region of interest" description="Disordered" evidence="2">
    <location>
        <begin position="332"/>
        <end position="366"/>
    </location>
</feature>
<name>A0A6J4VE35_9DEIN</name>
<accession>A0A6J4VE35</accession>
<dbReference type="InterPro" id="IPR023058">
    <property type="entry name" value="PPIase_PpiC_CS"/>
</dbReference>
<feature type="domain" description="PpiC" evidence="3">
    <location>
        <begin position="202"/>
        <end position="292"/>
    </location>
</feature>
<dbReference type="Pfam" id="PF13616">
    <property type="entry name" value="Rotamase_3"/>
    <property type="match status" value="1"/>
</dbReference>
<dbReference type="InterPro" id="IPR000297">
    <property type="entry name" value="PPIase_PpiC"/>
</dbReference>
<dbReference type="Gene3D" id="1.10.4030.10">
    <property type="entry name" value="Porin chaperone SurA, peptide-binding domain"/>
    <property type="match status" value="1"/>
</dbReference>
<evidence type="ECO:0000256" key="2">
    <source>
        <dbReference type="SAM" id="MobiDB-lite"/>
    </source>
</evidence>